<feature type="transmembrane region" description="Helical" evidence="1">
    <location>
        <begin position="79"/>
        <end position="97"/>
    </location>
</feature>
<keyword evidence="1" id="KW-1133">Transmembrane helix</keyword>
<evidence type="ECO:0000313" key="3">
    <source>
        <dbReference type="Proteomes" id="UP000275356"/>
    </source>
</evidence>
<keyword evidence="1" id="KW-0812">Transmembrane</keyword>
<keyword evidence="3" id="KW-1185">Reference proteome</keyword>
<dbReference type="RefSeq" id="WP_211339108.1">
    <property type="nucleotide sequence ID" value="NZ_RKHQ01000001.1"/>
</dbReference>
<gene>
    <name evidence="2" type="ORF">EDD28_0842</name>
</gene>
<dbReference type="AlphaFoldDB" id="A0A3N2D912"/>
<feature type="transmembrane region" description="Helical" evidence="1">
    <location>
        <begin position="28"/>
        <end position="44"/>
    </location>
</feature>
<feature type="transmembrane region" description="Helical" evidence="1">
    <location>
        <begin position="51"/>
        <end position="73"/>
    </location>
</feature>
<reference evidence="2 3" key="1">
    <citation type="submission" date="2018-11" db="EMBL/GenBank/DDBJ databases">
        <title>Sequencing the genomes of 1000 actinobacteria strains.</title>
        <authorList>
            <person name="Klenk H.-P."/>
        </authorList>
    </citation>
    <scope>NUCLEOTIDE SEQUENCE [LARGE SCALE GENOMIC DNA]</scope>
    <source>
        <strain evidence="2 3">DSM 13521</strain>
    </source>
</reference>
<comment type="caution">
    <text evidence="2">The sequence shown here is derived from an EMBL/GenBank/DDBJ whole genome shotgun (WGS) entry which is preliminary data.</text>
</comment>
<keyword evidence="1" id="KW-0472">Membrane</keyword>
<organism evidence="2 3">
    <name type="scientific">Salana multivorans</name>
    <dbReference type="NCBI Taxonomy" id="120377"/>
    <lineage>
        <taxon>Bacteria</taxon>
        <taxon>Bacillati</taxon>
        <taxon>Actinomycetota</taxon>
        <taxon>Actinomycetes</taxon>
        <taxon>Micrococcales</taxon>
        <taxon>Beutenbergiaceae</taxon>
        <taxon>Salana</taxon>
    </lineage>
</organism>
<protein>
    <submittedName>
        <fullName evidence="2">Uncharacterized protein</fullName>
    </submittedName>
</protein>
<evidence type="ECO:0000313" key="2">
    <source>
        <dbReference type="EMBL" id="ROR96260.1"/>
    </source>
</evidence>
<evidence type="ECO:0000256" key="1">
    <source>
        <dbReference type="SAM" id="Phobius"/>
    </source>
</evidence>
<proteinExistence type="predicted"/>
<dbReference type="Proteomes" id="UP000275356">
    <property type="component" value="Unassembled WGS sequence"/>
</dbReference>
<accession>A0A3N2D912</accession>
<sequence>MLHRILTAVVAALALVVGFGTAELTGLRWVGGVVVVAGAAWCLVRSRRTTTWWRLVAVVLLGAACFVGSHVLAGTLGPWGSVALVSAVLALGVVLLVDDRTGLSGPAGQAGRSGRAAR</sequence>
<dbReference type="EMBL" id="RKHQ01000001">
    <property type="protein sequence ID" value="ROR96260.1"/>
    <property type="molecule type" value="Genomic_DNA"/>
</dbReference>
<name>A0A3N2D912_9MICO</name>